<evidence type="ECO:0000313" key="2">
    <source>
        <dbReference type="Proteomes" id="UP000789860"/>
    </source>
</evidence>
<feature type="non-terminal residue" evidence="1">
    <location>
        <position position="1"/>
    </location>
</feature>
<sequence length="78" mass="9173">DWTKQAADYCPERVEVTKPANELDRDIKQIQNRLREREKDLEEIASDMAVKRDAYKHAKTEIGHMEQFIQDLKSALQS</sequence>
<organism evidence="1 2">
    <name type="scientific">Scutellospora calospora</name>
    <dbReference type="NCBI Taxonomy" id="85575"/>
    <lineage>
        <taxon>Eukaryota</taxon>
        <taxon>Fungi</taxon>
        <taxon>Fungi incertae sedis</taxon>
        <taxon>Mucoromycota</taxon>
        <taxon>Glomeromycotina</taxon>
        <taxon>Glomeromycetes</taxon>
        <taxon>Diversisporales</taxon>
        <taxon>Gigasporaceae</taxon>
        <taxon>Scutellospora</taxon>
    </lineage>
</organism>
<reference evidence="1" key="1">
    <citation type="submission" date="2021-06" db="EMBL/GenBank/DDBJ databases">
        <authorList>
            <person name="Kallberg Y."/>
            <person name="Tangrot J."/>
            <person name="Rosling A."/>
        </authorList>
    </citation>
    <scope>NUCLEOTIDE SEQUENCE</scope>
    <source>
        <strain evidence="1">AU212A</strain>
    </source>
</reference>
<keyword evidence="2" id="KW-1185">Reference proteome</keyword>
<proteinExistence type="predicted"/>
<gene>
    <name evidence="1" type="ORF">SCALOS_LOCUS11461</name>
</gene>
<name>A0ACA9PVS0_9GLOM</name>
<comment type="caution">
    <text evidence="1">The sequence shown here is derived from an EMBL/GenBank/DDBJ whole genome shotgun (WGS) entry which is preliminary data.</text>
</comment>
<evidence type="ECO:0000313" key="1">
    <source>
        <dbReference type="EMBL" id="CAG8726840.1"/>
    </source>
</evidence>
<accession>A0ACA9PVS0</accession>
<protein>
    <submittedName>
        <fullName evidence="1">5486_t:CDS:1</fullName>
    </submittedName>
</protein>
<dbReference type="Proteomes" id="UP000789860">
    <property type="component" value="Unassembled WGS sequence"/>
</dbReference>
<dbReference type="EMBL" id="CAJVPM010050318">
    <property type="protein sequence ID" value="CAG8726840.1"/>
    <property type="molecule type" value="Genomic_DNA"/>
</dbReference>
<feature type="non-terminal residue" evidence="1">
    <location>
        <position position="78"/>
    </location>
</feature>